<gene>
    <name evidence="9" type="ORF">PgNI_01467</name>
</gene>
<evidence type="ECO:0000259" key="7">
    <source>
        <dbReference type="Pfam" id="PF00082"/>
    </source>
</evidence>
<comment type="similarity">
    <text evidence="1 5">Belongs to the peptidase S8 family.</text>
</comment>
<dbReference type="GO" id="GO:0004252">
    <property type="term" value="F:serine-type endopeptidase activity"/>
    <property type="evidence" value="ECO:0007669"/>
    <property type="project" value="UniProtKB-UniRule"/>
</dbReference>
<dbReference type="InterPro" id="IPR000209">
    <property type="entry name" value="Peptidase_S8/S53_dom"/>
</dbReference>
<dbReference type="Gene3D" id="3.40.50.200">
    <property type="entry name" value="Peptidase S8/S53 domain"/>
    <property type="match status" value="1"/>
</dbReference>
<dbReference type="GO" id="GO:0006508">
    <property type="term" value="P:proteolysis"/>
    <property type="evidence" value="ECO:0007669"/>
    <property type="project" value="UniProtKB-KW"/>
</dbReference>
<dbReference type="GeneID" id="41956452"/>
<sequence length="978" mass="109319">MLPDGLMSLRSDDEESLRPLPQDQTSDSDGTDSSSDEADDVEADSRRFEQIISDLRVGDLRLDEPERLETFMHNHQSILSKTTSPENKTLLHYLAEKDISMVSVRGMKSLVLRLVQLEADLLAQKDCDDKTPLMRATSLRNHELAEAMVKAHGEVDRILRITYKLGGNCLHEAIRNKSAPRSRSKPAALDDDLVDLLVSRASFETLCAQDQYGLSPLHLAVDYSRCDKSQPRIVRSLVERCPAALDLRDNKQLSPYRYLEETQKAAMEKARKKLLKEEKRSEYGSSGSVKKTGSVNHRGGRGSLRDRPHGKFEDGTGGLQPLRDLITQAEAPPTGKYGTDTIISRVASKSSMAPPGNKVLETSANMKVTRQGRRNKLSKVKPDEASVVGIKNFLKLHYMRTKGHSEVVTFLYGNRDARQINFDLSEDALVVRMNDFKDLKFEDVLQYVEVARLKVEGKTSAKDATGRTDLEELFGWLKKQGVGRILTVIVDDLHSPAHSDEAIETCLEGLGIETWDWRKKDICSEVIKVVAPDVRVVHLYWGGNNAILRSWSSVEGLRSLPALEKVYISLEQGLETNARMRVNFEAFKKRIQGNNSQIMVFEKKTPTSGVTDIHVDDHGRDRRGEHQWLRVMENFSLFLRNAVDNANLNGIKDTTGGFSMKHDIKVALIDDGVDIGDPRISECFAEGYSYDERDGDGADRVHPFYRSSGGHGTAMASLICKICPKVRLWVFRLRERIVDGNRQLTAKSAAEAVRRAIDNSVDVISMSWTIEKTESNKSDVGELERAIEDAAKSDILMFCSASDQGMRRDNTYPYRCPTKKIFRIGAAKATGAADEYVGDPNAVDFLFPGHKVVEEDSGDSNEAKQRRALPRDLTGSSAATALASGLAALILYCVQVGCVLKAPGNNPEEADYANFEALKSHERMKTALERIGTTKESNNKFIEVWNRFEKIVKKAEGEPQDFRIGFIEELADDLMRTD</sequence>
<dbReference type="Gene3D" id="1.25.40.20">
    <property type="entry name" value="Ankyrin repeat-containing domain"/>
    <property type="match status" value="1"/>
</dbReference>
<feature type="compositionally biased region" description="Low complexity" evidence="6">
    <location>
        <begin position="22"/>
        <end position="33"/>
    </location>
</feature>
<evidence type="ECO:0000256" key="4">
    <source>
        <dbReference type="ARBA" id="ARBA00022825"/>
    </source>
</evidence>
<dbReference type="SMART" id="SM00248">
    <property type="entry name" value="ANK"/>
    <property type="match status" value="4"/>
</dbReference>
<dbReference type="KEGG" id="pgri:PgNI_01467"/>
<keyword evidence="2 5" id="KW-0645">Protease</keyword>
<evidence type="ECO:0000256" key="3">
    <source>
        <dbReference type="ARBA" id="ARBA00022801"/>
    </source>
</evidence>
<reference evidence="9" key="1">
    <citation type="journal article" date="2019" name="Mol. Biol. Evol.">
        <title>Blast fungal genomes show frequent chromosomal changes, gene gains and losses, and effector gene turnover.</title>
        <authorList>
            <person name="Gomez Luciano L.B."/>
            <person name="Jason Tsai I."/>
            <person name="Chuma I."/>
            <person name="Tosa Y."/>
            <person name="Chen Y.H."/>
            <person name="Li J.Y."/>
            <person name="Li M.Y."/>
            <person name="Jade Lu M.Y."/>
            <person name="Nakayashiki H."/>
            <person name="Li W.H."/>
        </authorList>
    </citation>
    <scope>NUCLEOTIDE SEQUENCE</scope>
    <source>
        <strain evidence="9">NI907</strain>
    </source>
</reference>
<evidence type="ECO:0000256" key="1">
    <source>
        <dbReference type="ARBA" id="ARBA00011073"/>
    </source>
</evidence>
<dbReference type="PANTHER" id="PTHR43399">
    <property type="entry name" value="SUBTILISIN-RELATED"/>
    <property type="match status" value="1"/>
</dbReference>
<keyword evidence="4 5" id="KW-0720">Serine protease</keyword>
<dbReference type="Proteomes" id="UP000515153">
    <property type="component" value="Unplaced"/>
</dbReference>
<dbReference type="SUPFAM" id="SSF52743">
    <property type="entry name" value="Subtilisin-like"/>
    <property type="match status" value="1"/>
</dbReference>
<keyword evidence="8" id="KW-1185">Reference proteome</keyword>
<dbReference type="PANTHER" id="PTHR43399:SF4">
    <property type="entry name" value="CELL WALL-ASSOCIATED PROTEASE"/>
    <property type="match status" value="1"/>
</dbReference>
<feature type="region of interest" description="Disordered" evidence="6">
    <location>
        <begin position="276"/>
        <end position="322"/>
    </location>
</feature>
<protein>
    <recommendedName>
        <fullName evidence="7">Peptidase S8/S53 domain-containing protein</fullName>
    </recommendedName>
</protein>
<feature type="active site" description="Charge relay system" evidence="5">
    <location>
        <position position="670"/>
    </location>
</feature>
<reference evidence="9" key="2">
    <citation type="submission" date="2019-10" db="EMBL/GenBank/DDBJ databases">
        <authorList>
            <consortium name="NCBI Genome Project"/>
        </authorList>
    </citation>
    <scope>NUCLEOTIDE SEQUENCE</scope>
    <source>
        <strain evidence="9">NI907</strain>
    </source>
</reference>
<dbReference type="PRINTS" id="PR00723">
    <property type="entry name" value="SUBTILISIN"/>
</dbReference>
<dbReference type="InterPro" id="IPR051048">
    <property type="entry name" value="Peptidase_S8/S53_subtilisin"/>
</dbReference>
<dbReference type="SUPFAM" id="SSF48403">
    <property type="entry name" value="Ankyrin repeat"/>
    <property type="match status" value="1"/>
</dbReference>
<dbReference type="CDD" id="cd07491">
    <property type="entry name" value="Peptidases_S8_7"/>
    <property type="match status" value="1"/>
</dbReference>
<feature type="active site" description="Charge relay system" evidence="5">
    <location>
        <position position="877"/>
    </location>
</feature>
<evidence type="ECO:0000256" key="6">
    <source>
        <dbReference type="SAM" id="MobiDB-lite"/>
    </source>
</evidence>
<evidence type="ECO:0000256" key="2">
    <source>
        <dbReference type="ARBA" id="ARBA00022670"/>
    </source>
</evidence>
<dbReference type="InterPro" id="IPR036770">
    <property type="entry name" value="Ankyrin_rpt-contain_sf"/>
</dbReference>
<evidence type="ECO:0000256" key="5">
    <source>
        <dbReference type="PROSITE-ProRule" id="PRU01240"/>
    </source>
</evidence>
<feature type="domain" description="Peptidase S8/S53" evidence="7">
    <location>
        <begin position="662"/>
        <end position="891"/>
    </location>
</feature>
<dbReference type="AlphaFoldDB" id="A0A6P8BK28"/>
<dbReference type="PROSITE" id="PS51892">
    <property type="entry name" value="SUBTILASE"/>
    <property type="match status" value="1"/>
</dbReference>
<feature type="compositionally biased region" description="Basic and acidic residues" evidence="6">
    <location>
        <begin position="303"/>
        <end position="314"/>
    </location>
</feature>
<accession>A0A6P8BK28</accession>
<feature type="compositionally biased region" description="Low complexity" evidence="6">
    <location>
        <begin position="284"/>
        <end position="295"/>
    </location>
</feature>
<keyword evidence="3 5" id="KW-0378">Hydrolase</keyword>
<dbReference type="InterPro" id="IPR002110">
    <property type="entry name" value="Ankyrin_rpt"/>
</dbReference>
<dbReference type="Pfam" id="PF00082">
    <property type="entry name" value="Peptidase_S8"/>
    <property type="match status" value="1"/>
</dbReference>
<proteinExistence type="inferred from homology"/>
<feature type="active site" description="Charge relay system" evidence="5">
    <location>
        <position position="711"/>
    </location>
</feature>
<feature type="region of interest" description="Disordered" evidence="6">
    <location>
        <begin position="1"/>
        <end position="45"/>
    </location>
</feature>
<evidence type="ECO:0000313" key="9">
    <source>
        <dbReference type="RefSeq" id="XP_030987565.1"/>
    </source>
</evidence>
<dbReference type="RefSeq" id="XP_030987565.1">
    <property type="nucleotide sequence ID" value="XM_031121538.1"/>
</dbReference>
<evidence type="ECO:0000313" key="8">
    <source>
        <dbReference type="Proteomes" id="UP000515153"/>
    </source>
</evidence>
<reference evidence="9" key="3">
    <citation type="submission" date="2025-08" db="UniProtKB">
        <authorList>
            <consortium name="RefSeq"/>
        </authorList>
    </citation>
    <scope>IDENTIFICATION</scope>
    <source>
        <strain evidence="9">NI907</strain>
    </source>
</reference>
<dbReference type="InterPro" id="IPR036852">
    <property type="entry name" value="Peptidase_S8/S53_dom_sf"/>
</dbReference>
<dbReference type="InterPro" id="IPR015500">
    <property type="entry name" value="Peptidase_S8_subtilisin-rel"/>
</dbReference>
<organism evidence="8 9">
    <name type="scientific">Pyricularia grisea</name>
    <name type="common">Crabgrass-specific blast fungus</name>
    <name type="synonym">Magnaporthe grisea</name>
    <dbReference type="NCBI Taxonomy" id="148305"/>
    <lineage>
        <taxon>Eukaryota</taxon>
        <taxon>Fungi</taxon>
        <taxon>Dikarya</taxon>
        <taxon>Ascomycota</taxon>
        <taxon>Pezizomycotina</taxon>
        <taxon>Sordariomycetes</taxon>
        <taxon>Sordariomycetidae</taxon>
        <taxon>Magnaporthales</taxon>
        <taxon>Pyriculariaceae</taxon>
        <taxon>Pyricularia</taxon>
    </lineage>
</organism>
<name>A0A6P8BK28_PYRGI</name>